<keyword evidence="11" id="KW-0067">ATP-binding</keyword>
<dbReference type="EMBL" id="MDCJ01000002">
    <property type="protein sequence ID" value="ODS09877.1"/>
    <property type="molecule type" value="Genomic_DNA"/>
</dbReference>
<evidence type="ECO:0000256" key="1">
    <source>
        <dbReference type="ARBA" id="ARBA00000085"/>
    </source>
</evidence>
<evidence type="ECO:0000256" key="2">
    <source>
        <dbReference type="ARBA" id="ARBA00004429"/>
    </source>
</evidence>
<evidence type="ECO:0000256" key="6">
    <source>
        <dbReference type="ARBA" id="ARBA00022553"/>
    </source>
</evidence>
<dbReference type="Gene3D" id="3.30.565.10">
    <property type="entry name" value="Histidine kinase-like ATPase, C-terminal domain"/>
    <property type="match status" value="1"/>
</dbReference>
<dbReference type="EC" id="2.7.13.3" evidence="3"/>
<dbReference type="InterPro" id="IPR004358">
    <property type="entry name" value="Sig_transdc_His_kin-like_C"/>
</dbReference>
<dbReference type="Pfam" id="PF00512">
    <property type="entry name" value="HisKA"/>
    <property type="match status" value="1"/>
</dbReference>
<dbReference type="InterPro" id="IPR003660">
    <property type="entry name" value="HAMP_dom"/>
</dbReference>
<keyword evidence="6" id="KW-0597">Phosphoprotein</keyword>
<keyword evidence="7 17" id="KW-0808">Transferase</keyword>
<comment type="catalytic activity">
    <reaction evidence="1">
        <text>ATP + protein L-histidine = ADP + protein N-phospho-L-histidine.</text>
        <dbReference type="EC" id="2.7.13.3"/>
    </reaction>
</comment>
<dbReference type="SUPFAM" id="SSF47384">
    <property type="entry name" value="Homodimeric domain of signal transducing histidine kinase"/>
    <property type="match status" value="1"/>
</dbReference>
<proteinExistence type="predicted"/>
<dbReference type="GO" id="GO:0000155">
    <property type="term" value="F:phosphorelay sensor kinase activity"/>
    <property type="evidence" value="ECO:0007669"/>
    <property type="project" value="InterPro"/>
</dbReference>
<keyword evidence="4" id="KW-1003">Cell membrane</keyword>
<evidence type="ECO:0000256" key="11">
    <source>
        <dbReference type="ARBA" id="ARBA00022840"/>
    </source>
</evidence>
<dbReference type="InterPro" id="IPR003594">
    <property type="entry name" value="HATPase_dom"/>
</dbReference>
<keyword evidence="9" id="KW-0547">Nucleotide-binding</keyword>
<dbReference type="OrthoDB" id="9804645at2"/>
<dbReference type="InterPro" id="IPR036890">
    <property type="entry name" value="HATPase_C_sf"/>
</dbReference>
<dbReference type="PRINTS" id="PR00344">
    <property type="entry name" value="BCTRLSENSOR"/>
</dbReference>
<evidence type="ECO:0000256" key="12">
    <source>
        <dbReference type="ARBA" id="ARBA00022989"/>
    </source>
</evidence>
<keyword evidence="10 17" id="KW-0418">Kinase</keyword>
<evidence type="ECO:0000256" key="10">
    <source>
        <dbReference type="ARBA" id="ARBA00022777"/>
    </source>
</evidence>
<evidence type="ECO:0000256" key="4">
    <source>
        <dbReference type="ARBA" id="ARBA00022475"/>
    </source>
</evidence>
<comment type="caution">
    <text evidence="17">The sequence shown here is derived from an EMBL/GenBank/DDBJ whole genome shotgun (WGS) entry which is preliminary data.</text>
</comment>
<dbReference type="Proteomes" id="UP000095131">
    <property type="component" value="Unassembled WGS sequence"/>
</dbReference>
<dbReference type="SUPFAM" id="SSF55874">
    <property type="entry name" value="ATPase domain of HSP90 chaperone/DNA topoisomerase II/histidine kinase"/>
    <property type="match status" value="1"/>
</dbReference>
<evidence type="ECO:0000256" key="9">
    <source>
        <dbReference type="ARBA" id="ARBA00022741"/>
    </source>
</evidence>
<dbReference type="FunFam" id="1.10.287.130:FF:000006">
    <property type="entry name" value="Osmolarity two-component histidine kinase EnvZ"/>
    <property type="match status" value="1"/>
</dbReference>
<dbReference type="NCBIfam" id="NF007004">
    <property type="entry name" value="PRK09467.1"/>
    <property type="match status" value="1"/>
</dbReference>
<evidence type="ECO:0000256" key="8">
    <source>
        <dbReference type="ARBA" id="ARBA00022692"/>
    </source>
</evidence>
<dbReference type="InterPro" id="IPR005467">
    <property type="entry name" value="His_kinase_dom"/>
</dbReference>
<feature type="domain" description="Histidine kinase" evidence="15">
    <location>
        <begin position="233"/>
        <end position="434"/>
    </location>
</feature>
<evidence type="ECO:0000259" key="15">
    <source>
        <dbReference type="PROSITE" id="PS50109"/>
    </source>
</evidence>
<dbReference type="AlphaFoldDB" id="A0A1E3WK40"/>
<keyword evidence="5" id="KW-0997">Cell inner membrane</keyword>
<dbReference type="SMART" id="SM00387">
    <property type="entry name" value="HATPase_c"/>
    <property type="match status" value="1"/>
</dbReference>
<evidence type="ECO:0000256" key="5">
    <source>
        <dbReference type="ARBA" id="ARBA00022519"/>
    </source>
</evidence>
<feature type="domain" description="HAMP" evidence="16">
    <location>
        <begin position="173"/>
        <end position="225"/>
    </location>
</feature>
<evidence type="ECO:0000313" key="18">
    <source>
        <dbReference type="Proteomes" id="UP000095131"/>
    </source>
</evidence>
<dbReference type="SMART" id="SM00304">
    <property type="entry name" value="HAMP"/>
    <property type="match status" value="1"/>
</dbReference>
<keyword evidence="14" id="KW-0472">Membrane</keyword>
<gene>
    <name evidence="17" type="primary">envZ</name>
    <name evidence="17" type="ORF">VSF3289_00115</name>
</gene>
<protein>
    <recommendedName>
        <fullName evidence="3">histidine kinase</fullName>
        <ecNumber evidence="3">2.7.13.3</ecNumber>
    </recommendedName>
</protein>
<dbReference type="PROSITE" id="PS50109">
    <property type="entry name" value="HIS_KIN"/>
    <property type="match status" value="1"/>
</dbReference>
<dbReference type="SMART" id="SM00388">
    <property type="entry name" value="HisKA"/>
    <property type="match status" value="1"/>
</dbReference>
<keyword evidence="13" id="KW-0902">Two-component regulatory system</keyword>
<name>A0A1E3WK40_9VIBR</name>
<accession>A0A1E3WK40</accession>
<evidence type="ECO:0000259" key="16">
    <source>
        <dbReference type="PROSITE" id="PS50885"/>
    </source>
</evidence>
<organism evidence="17 18">
    <name type="scientific">Vibrio scophthalmi</name>
    <dbReference type="NCBI Taxonomy" id="45658"/>
    <lineage>
        <taxon>Bacteria</taxon>
        <taxon>Pseudomonadati</taxon>
        <taxon>Pseudomonadota</taxon>
        <taxon>Gammaproteobacteria</taxon>
        <taxon>Vibrionales</taxon>
        <taxon>Vibrionaceae</taxon>
        <taxon>Vibrio</taxon>
    </lineage>
</organism>
<dbReference type="CDD" id="cd00082">
    <property type="entry name" value="HisKA"/>
    <property type="match status" value="1"/>
</dbReference>
<dbReference type="Pfam" id="PF02518">
    <property type="entry name" value="HATPase_c"/>
    <property type="match status" value="1"/>
</dbReference>
<dbReference type="Pfam" id="PF00672">
    <property type="entry name" value="HAMP"/>
    <property type="match status" value="1"/>
</dbReference>
<dbReference type="InterPro" id="IPR050980">
    <property type="entry name" value="2C_sensor_his_kinase"/>
</dbReference>
<comment type="subcellular location">
    <subcellularLocation>
        <location evidence="2">Cell inner membrane</location>
        <topology evidence="2">Multi-pass membrane protein</topology>
    </subcellularLocation>
</comment>
<dbReference type="RefSeq" id="WP_069445829.1">
    <property type="nucleotide sequence ID" value="NZ_CP134277.1"/>
</dbReference>
<dbReference type="PROSITE" id="PS50885">
    <property type="entry name" value="HAMP"/>
    <property type="match status" value="1"/>
</dbReference>
<keyword evidence="12" id="KW-1133">Transmembrane helix</keyword>
<dbReference type="InterPro" id="IPR003661">
    <property type="entry name" value="HisK_dim/P_dom"/>
</dbReference>
<dbReference type="PANTHER" id="PTHR44936:SF5">
    <property type="entry name" value="SENSOR HISTIDINE KINASE ENVZ"/>
    <property type="match status" value="1"/>
</dbReference>
<reference evidence="17 18" key="1">
    <citation type="submission" date="2016-08" db="EMBL/GenBank/DDBJ databases">
        <title>Genome sequencing of Vibrio scophthalmi strain FP3289, an isolated from Paralichthys olivaceus.</title>
        <authorList>
            <person name="Han H.-J."/>
        </authorList>
    </citation>
    <scope>NUCLEOTIDE SEQUENCE [LARGE SCALE GENOMIC DNA]</scope>
    <source>
        <strain evidence="17 18">FP3289</strain>
    </source>
</reference>
<evidence type="ECO:0000256" key="7">
    <source>
        <dbReference type="ARBA" id="ARBA00022679"/>
    </source>
</evidence>
<dbReference type="CDD" id="cd06225">
    <property type="entry name" value="HAMP"/>
    <property type="match status" value="1"/>
</dbReference>
<dbReference type="PANTHER" id="PTHR44936">
    <property type="entry name" value="SENSOR PROTEIN CREC"/>
    <property type="match status" value="1"/>
</dbReference>
<dbReference type="PATRIC" id="fig|45658.8.peg.112"/>
<dbReference type="InterPro" id="IPR036097">
    <property type="entry name" value="HisK_dim/P_sf"/>
</dbReference>
<dbReference type="GO" id="GO:0005886">
    <property type="term" value="C:plasma membrane"/>
    <property type="evidence" value="ECO:0007669"/>
    <property type="project" value="UniProtKB-SubCell"/>
</dbReference>
<evidence type="ECO:0000256" key="13">
    <source>
        <dbReference type="ARBA" id="ARBA00023012"/>
    </source>
</evidence>
<dbReference type="GO" id="GO:0005524">
    <property type="term" value="F:ATP binding"/>
    <property type="evidence" value="ECO:0007669"/>
    <property type="project" value="UniProtKB-KW"/>
</dbReference>
<dbReference type="Gene3D" id="1.10.287.130">
    <property type="match status" value="1"/>
</dbReference>
<keyword evidence="8" id="KW-0812">Transmembrane</keyword>
<sequence length="434" mass="48189">MRIRSSFTQSLVLFITLLIASQVYSYYAVFNYALLPSLQQFNKILSYEINLMLDDSDDLENGLVMDAPLRRQILEQLGVTIHAKDSDLADEFRHAISIDLMSEEMTQTLGTQADVRMVLGEESYVLWMSLESLPDSLIRIPLSELQEEDFAPLFRNSLVMALLIIAGGWLFIRLQNRPLLALERAAKGVGRGEIPPPLAEKGTSEIRSVTRAFNQMSKGIQALEEDRALLMAGISHDLRTPLTRIRLATEMMSPQDSYLAEGIISDTEECNEIISQFMDYLKPVNRESFGEVDLNDISQDLANSEGNRHHIEIETLLSNLKPAFGSPIAIKRAVSNLVVNAVRYGNGWVKISTGMTADNKLCWVCIEDNGPGIAKDQVAKLFEPFTRGDTARGSEGTGLGLAIVKRIVSQHNGSVVVNNRSEGGLKVQVSFPTR</sequence>
<evidence type="ECO:0000313" key="17">
    <source>
        <dbReference type="EMBL" id="ODS09877.1"/>
    </source>
</evidence>
<evidence type="ECO:0000256" key="14">
    <source>
        <dbReference type="ARBA" id="ARBA00023136"/>
    </source>
</evidence>
<evidence type="ECO:0000256" key="3">
    <source>
        <dbReference type="ARBA" id="ARBA00012438"/>
    </source>
</evidence>